<sequence>MSGIQEELAGLRAQVRSDRRTVVAPLVVFGVLVLANSAVMLLGGAAARHVSALLYWPVAGAIGLGVLWAYARRVASRDGVGEGPRSYRPVTLGYLVSLPVLALLFLPAFFVGVFGPLAWPGAILAAIGFRQRSTTLKRVAKWLAFGGAVQLLLVMISTAAGEAVAVAALGLGPLAGLTMLAAAFVLVRRAPRPADA</sequence>
<dbReference type="AlphaFoldDB" id="A0A545AGG7"/>
<keyword evidence="3" id="KW-1185">Reference proteome</keyword>
<dbReference type="InParanoid" id="A0A545AGG7"/>
<evidence type="ECO:0008006" key="4">
    <source>
        <dbReference type="Google" id="ProtNLM"/>
    </source>
</evidence>
<evidence type="ECO:0000313" key="3">
    <source>
        <dbReference type="Proteomes" id="UP000317982"/>
    </source>
</evidence>
<feature type="transmembrane region" description="Helical" evidence="1">
    <location>
        <begin position="53"/>
        <end position="71"/>
    </location>
</feature>
<comment type="caution">
    <text evidence="2">The sequence shown here is derived from an EMBL/GenBank/DDBJ whole genome shotgun (WGS) entry which is preliminary data.</text>
</comment>
<dbReference type="RefSeq" id="WP_142709143.1">
    <property type="nucleotide sequence ID" value="NZ_VIRS01000041.1"/>
</dbReference>
<proteinExistence type="predicted"/>
<feature type="transmembrane region" description="Helical" evidence="1">
    <location>
        <begin position="166"/>
        <end position="187"/>
    </location>
</feature>
<organism evidence="2 3">
    <name type="scientific">Cryptosporangium phraense</name>
    <dbReference type="NCBI Taxonomy" id="2593070"/>
    <lineage>
        <taxon>Bacteria</taxon>
        <taxon>Bacillati</taxon>
        <taxon>Actinomycetota</taxon>
        <taxon>Actinomycetes</taxon>
        <taxon>Cryptosporangiales</taxon>
        <taxon>Cryptosporangiaceae</taxon>
        <taxon>Cryptosporangium</taxon>
    </lineage>
</organism>
<accession>A0A545AGG7</accession>
<name>A0A545AGG7_9ACTN</name>
<dbReference type="EMBL" id="VIRS01000041">
    <property type="protein sequence ID" value="TQS40411.1"/>
    <property type="molecule type" value="Genomic_DNA"/>
</dbReference>
<reference evidence="2 3" key="1">
    <citation type="submission" date="2019-07" db="EMBL/GenBank/DDBJ databases">
        <title>Cryptosporangium phraense sp. nov., isolated from plant litter.</title>
        <authorList>
            <person name="Suriyachadkun C."/>
        </authorList>
    </citation>
    <scope>NUCLEOTIDE SEQUENCE [LARGE SCALE GENOMIC DNA]</scope>
    <source>
        <strain evidence="2 3">A-T 5661</strain>
    </source>
</reference>
<feature type="transmembrane region" description="Helical" evidence="1">
    <location>
        <begin position="139"/>
        <end position="160"/>
    </location>
</feature>
<protein>
    <recommendedName>
        <fullName evidence="4">DUF308 domain-containing protein</fullName>
    </recommendedName>
</protein>
<evidence type="ECO:0000313" key="2">
    <source>
        <dbReference type="EMBL" id="TQS40411.1"/>
    </source>
</evidence>
<evidence type="ECO:0000256" key="1">
    <source>
        <dbReference type="SAM" id="Phobius"/>
    </source>
</evidence>
<dbReference type="OrthoDB" id="5195935at2"/>
<keyword evidence="1" id="KW-0472">Membrane</keyword>
<keyword evidence="1" id="KW-0812">Transmembrane</keyword>
<keyword evidence="1" id="KW-1133">Transmembrane helix</keyword>
<feature type="transmembrane region" description="Helical" evidence="1">
    <location>
        <begin position="91"/>
        <end position="119"/>
    </location>
</feature>
<gene>
    <name evidence="2" type="ORF">FL583_34780</name>
</gene>
<dbReference type="Proteomes" id="UP000317982">
    <property type="component" value="Unassembled WGS sequence"/>
</dbReference>
<feature type="transmembrane region" description="Helical" evidence="1">
    <location>
        <begin position="22"/>
        <end position="46"/>
    </location>
</feature>